<evidence type="ECO:0000256" key="5">
    <source>
        <dbReference type="PIRNR" id="PIRNR000077"/>
    </source>
</evidence>
<sequence length="106" mass="12197">MPYAIKNVKDFETQLEEAGDKLVVVDFWADWCGPCRMMAPKFEKLSEEYTDVIFLKVDTDEQTEISAEQKVTALPTFRFFKNKKPFGEDVVGANINSLTESIKKYC</sequence>
<dbReference type="Pfam" id="PF00085">
    <property type="entry name" value="Thioredoxin"/>
    <property type="match status" value="1"/>
</dbReference>
<accession>A0A1D1Y8W3</accession>
<comment type="similarity">
    <text evidence="4">Belongs to the thioredoxin family. Plant F-type subfamily.</text>
</comment>
<evidence type="ECO:0000256" key="1">
    <source>
        <dbReference type="ARBA" id="ARBA00022982"/>
    </source>
</evidence>
<dbReference type="EMBL" id="GDJX01016922">
    <property type="protein sequence ID" value="JAT51014.1"/>
    <property type="molecule type" value="Transcribed_RNA"/>
</dbReference>
<dbReference type="InterPro" id="IPR017937">
    <property type="entry name" value="Thioredoxin_CS"/>
</dbReference>
<dbReference type="AlphaFoldDB" id="A0A1D1Y8W3"/>
<feature type="site" description="Contributes to redox potential value" evidence="6">
    <location>
        <position position="34"/>
    </location>
</feature>
<dbReference type="PROSITE" id="PS00194">
    <property type="entry name" value="THIOREDOXIN_1"/>
    <property type="match status" value="1"/>
</dbReference>
<name>A0A1D1Y8W3_9ARAE</name>
<dbReference type="FunFam" id="3.40.30.10:FF:000245">
    <property type="entry name" value="Thioredoxin"/>
    <property type="match status" value="1"/>
</dbReference>
<evidence type="ECO:0000256" key="2">
    <source>
        <dbReference type="ARBA" id="ARBA00023157"/>
    </source>
</evidence>
<feature type="site" description="Contributes to redox potential value" evidence="6">
    <location>
        <position position="33"/>
    </location>
</feature>
<feature type="disulfide bond" description="Redox-active" evidence="7">
    <location>
        <begin position="32"/>
        <end position="35"/>
    </location>
</feature>
<dbReference type="NCBIfam" id="TIGR01068">
    <property type="entry name" value="thioredoxin"/>
    <property type="match status" value="1"/>
</dbReference>
<evidence type="ECO:0000256" key="7">
    <source>
        <dbReference type="PIRSR" id="PIRSR000077-4"/>
    </source>
</evidence>
<evidence type="ECO:0000313" key="9">
    <source>
        <dbReference type="EMBL" id="JAT51014.1"/>
    </source>
</evidence>
<dbReference type="InterPro" id="IPR005746">
    <property type="entry name" value="Thioredoxin"/>
</dbReference>
<dbReference type="CDD" id="cd02947">
    <property type="entry name" value="TRX_family"/>
    <property type="match status" value="1"/>
</dbReference>
<keyword evidence="2 7" id="KW-1015">Disulfide bond</keyword>
<dbReference type="PRINTS" id="PR00421">
    <property type="entry name" value="THIOREDOXIN"/>
</dbReference>
<evidence type="ECO:0000256" key="4">
    <source>
        <dbReference type="ARBA" id="ARBA00038337"/>
    </source>
</evidence>
<evidence type="ECO:0000259" key="8">
    <source>
        <dbReference type="PROSITE" id="PS51352"/>
    </source>
</evidence>
<dbReference type="GO" id="GO:0015035">
    <property type="term" value="F:protein-disulfide reductase activity"/>
    <property type="evidence" value="ECO:0007669"/>
    <property type="project" value="InterPro"/>
</dbReference>
<organism evidence="9">
    <name type="scientific">Anthurium amnicola</name>
    <dbReference type="NCBI Taxonomy" id="1678845"/>
    <lineage>
        <taxon>Eukaryota</taxon>
        <taxon>Viridiplantae</taxon>
        <taxon>Streptophyta</taxon>
        <taxon>Embryophyta</taxon>
        <taxon>Tracheophyta</taxon>
        <taxon>Spermatophyta</taxon>
        <taxon>Magnoliopsida</taxon>
        <taxon>Liliopsida</taxon>
        <taxon>Araceae</taxon>
        <taxon>Pothoideae</taxon>
        <taxon>Potheae</taxon>
        <taxon>Anthurium</taxon>
    </lineage>
</organism>
<dbReference type="InterPro" id="IPR013766">
    <property type="entry name" value="Thioredoxin_domain"/>
</dbReference>
<dbReference type="PROSITE" id="PS51352">
    <property type="entry name" value="THIOREDOXIN_2"/>
    <property type="match status" value="1"/>
</dbReference>
<feature type="site" description="Deprotonates C-terminal active site Cys" evidence="6">
    <location>
        <position position="26"/>
    </location>
</feature>
<gene>
    <name evidence="9" type="primary">THIO_3</name>
    <name evidence="9" type="ORF">g.147616</name>
</gene>
<keyword evidence="1" id="KW-0813">Transport</keyword>
<feature type="active site" description="Nucleophile" evidence="6">
    <location>
        <position position="32"/>
    </location>
</feature>
<dbReference type="PIRSF" id="PIRSF000077">
    <property type="entry name" value="Thioredoxin"/>
    <property type="match status" value="1"/>
</dbReference>
<protein>
    <recommendedName>
        <fullName evidence="5">Thioredoxin</fullName>
    </recommendedName>
</protein>
<feature type="active site" description="Nucleophile" evidence="6">
    <location>
        <position position="35"/>
    </location>
</feature>
<keyword evidence="3 7" id="KW-0676">Redox-active center</keyword>
<evidence type="ECO:0000256" key="3">
    <source>
        <dbReference type="ARBA" id="ARBA00023284"/>
    </source>
</evidence>
<keyword evidence="1" id="KW-0249">Electron transport</keyword>
<dbReference type="PANTHER" id="PTHR46115">
    <property type="entry name" value="THIOREDOXIN-LIKE PROTEIN 1"/>
    <property type="match status" value="1"/>
</dbReference>
<dbReference type="InterPro" id="IPR036249">
    <property type="entry name" value="Thioredoxin-like_sf"/>
</dbReference>
<feature type="domain" description="Thioredoxin" evidence="8">
    <location>
        <begin position="1"/>
        <end position="106"/>
    </location>
</feature>
<evidence type="ECO:0000256" key="6">
    <source>
        <dbReference type="PIRSR" id="PIRSR000077-1"/>
    </source>
</evidence>
<dbReference type="SUPFAM" id="SSF52833">
    <property type="entry name" value="Thioredoxin-like"/>
    <property type="match status" value="1"/>
</dbReference>
<reference evidence="9" key="1">
    <citation type="submission" date="2015-07" db="EMBL/GenBank/DDBJ databases">
        <title>Transcriptome Assembly of Anthurium amnicola.</title>
        <authorList>
            <person name="Suzuki J."/>
        </authorList>
    </citation>
    <scope>NUCLEOTIDE SEQUENCE</scope>
</reference>
<dbReference type="Gene3D" id="3.40.30.10">
    <property type="entry name" value="Glutaredoxin"/>
    <property type="match status" value="1"/>
</dbReference>
<proteinExistence type="inferred from homology"/>